<dbReference type="SUPFAM" id="SSF56655">
    <property type="entry name" value="Carbohydrate phosphatase"/>
    <property type="match status" value="1"/>
</dbReference>
<evidence type="ECO:0000256" key="7">
    <source>
        <dbReference type="PIRSR" id="PIRSR600760-2"/>
    </source>
</evidence>
<reference evidence="9 10" key="1">
    <citation type="submission" date="2017-03" db="EMBL/GenBank/DDBJ databases">
        <title>Genome of the blue death feigning beetle - Asbolus verrucosus.</title>
        <authorList>
            <person name="Rider S.D."/>
        </authorList>
    </citation>
    <scope>NUCLEOTIDE SEQUENCE [LARGE SCALE GENOMIC DNA]</scope>
    <source>
        <strain evidence="9">Butters</strain>
        <tissue evidence="9">Head and leg muscle</tissue>
    </source>
</reference>
<dbReference type="PRINTS" id="PR00377">
    <property type="entry name" value="IMPHPHTASES"/>
</dbReference>
<evidence type="ECO:0000256" key="1">
    <source>
        <dbReference type="ARBA" id="ARBA00001033"/>
    </source>
</evidence>
<keyword evidence="10" id="KW-1185">Reference proteome</keyword>
<keyword evidence="4 7" id="KW-0479">Metal-binding</keyword>
<evidence type="ECO:0000313" key="9">
    <source>
        <dbReference type="EMBL" id="RZB45733.1"/>
    </source>
</evidence>
<sequence>LIREKISIRNKHVDIKSSEIDLVTETDQQVEKLLIENLSKEFPDHLFIGEESVANGSQCSLTDKPTWIIDPVDGTMNFVHGFPHSCISIALFINKIPEIAVVYNPLIEQLFTAKRGQGAYLNEKKIKVSGETNLNKALVMMEFGTSRDPQKMEVVAANQEILMKEVHG</sequence>
<dbReference type="PANTHER" id="PTHR20854">
    <property type="entry name" value="INOSITOL MONOPHOSPHATASE"/>
    <property type="match status" value="1"/>
</dbReference>
<keyword evidence="5 8" id="KW-0378">Hydrolase</keyword>
<feature type="non-terminal residue" evidence="9">
    <location>
        <position position="1"/>
    </location>
</feature>
<dbReference type="GO" id="GO:0046872">
    <property type="term" value="F:metal ion binding"/>
    <property type="evidence" value="ECO:0007669"/>
    <property type="project" value="UniProtKB-KW"/>
</dbReference>
<dbReference type="UniPathway" id="UPA00823">
    <property type="reaction ID" value="UER00788"/>
</dbReference>
<evidence type="ECO:0000313" key="10">
    <source>
        <dbReference type="Proteomes" id="UP000292052"/>
    </source>
</evidence>
<comment type="catalytic activity">
    <reaction evidence="1 8">
        <text>a myo-inositol phosphate + H2O = myo-inositol + phosphate</text>
        <dbReference type="Rhea" id="RHEA:24056"/>
        <dbReference type="ChEBI" id="CHEBI:15377"/>
        <dbReference type="ChEBI" id="CHEBI:17268"/>
        <dbReference type="ChEBI" id="CHEBI:43474"/>
        <dbReference type="ChEBI" id="CHEBI:84139"/>
        <dbReference type="EC" id="3.1.3.25"/>
    </reaction>
</comment>
<comment type="cofactor">
    <cofactor evidence="2 7 8">
        <name>Mg(2+)</name>
        <dbReference type="ChEBI" id="CHEBI:18420"/>
    </cofactor>
</comment>
<comment type="caution">
    <text evidence="9">The sequence shown here is derived from an EMBL/GenBank/DDBJ whole genome shotgun (WGS) entry which is preliminary data.</text>
</comment>
<comment type="similarity">
    <text evidence="3 8">Belongs to the inositol monophosphatase superfamily.</text>
</comment>
<evidence type="ECO:0000256" key="6">
    <source>
        <dbReference type="ARBA" id="ARBA00022842"/>
    </source>
</evidence>
<proteinExistence type="inferred from homology"/>
<dbReference type="PANTHER" id="PTHR20854:SF4">
    <property type="entry name" value="INOSITOL-1-MONOPHOSPHATASE-RELATED"/>
    <property type="match status" value="1"/>
</dbReference>
<dbReference type="FunFam" id="3.30.540.10:FF:000004">
    <property type="entry name" value="Inositol-1-monophosphatase"/>
    <property type="match status" value="1"/>
</dbReference>
<feature type="binding site" evidence="7">
    <location>
        <position position="50"/>
    </location>
    <ligand>
        <name>Mg(2+)</name>
        <dbReference type="ChEBI" id="CHEBI:18420"/>
        <label>1</label>
        <note>catalytic</note>
    </ligand>
</feature>
<keyword evidence="6 7" id="KW-0460">Magnesium</keyword>
<evidence type="ECO:0000256" key="8">
    <source>
        <dbReference type="RuleBase" id="RU364068"/>
    </source>
</evidence>
<comment type="pathway">
    <text evidence="8">Polyol metabolism; myo-inositol biosynthesis; myo-inositol from D-glucose 6-phosphate: step 2/2.</text>
</comment>
<dbReference type="GO" id="GO:0007165">
    <property type="term" value="P:signal transduction"/>
    <property type="evidence" value="ECO:0007669"/>
    <property type="project" value="TreeGrafter"/>
</dbReference>
<dbReference type="EMBL" id="QDEB01111700">
    <property type="protein sequence ID" value="RZB45733.1"/>
    <property type="molecule type" value="Genomic_DNA"/>
</dbReference>
<dbReference type="OrthoDB" id="10254945at2759"/>
<dbReference type="AlphaFoldDB" id="A0A482VD84"/>
<gene>
    <name evidence="9" type="ORF">BDFB_012088</name>
</gene>
<feature type="binding site" evidence="7">
    <location>
        <position position="70"/>
    </location>
    <ligand>
        <name>Mg(2+)</name>
        <dbReference type="ChEBI" id="CHEBI:18420"/>
        <label>1</label>
        <note>catalytic</note>
    </ligand>
</feature>
<evidence type="ECO:0000256" key="4">
    <source>
        <dbReference type="ARBA" id="ARBA00022723"/>
    </source>
</evidence>
<dbReference type="Proteomes" id="UP000292052">
    <property type="component" value="Unassembled WGS sequence"/>
</dbReference>
<evidence type="ECO:0000256" key="5">
    <source>
        <dbReference type="ARBA" id="ARBA00022801"/>
    </source>
</evidence>
<name>A0A482VD84_ASBVE</name>
<dbReference type="PROSITE" id="PS00629">
    <property type="entry name" value="IMP_1"/>
    <property type="match status" value="1"/>
</dbReference>
<dbReference type="STRING" id="1661398.A0A482VD84"/>
<dbReference type="EC" id="3.1.3.25" evidence="8"/>
<dbReference type="InterPro" id="IPR000760">
    <property type="entry name" value="Inositol_monophosphatase-like"/>
</dbReference>
<dbReference type="Gene3D" id="3.30.540.10">
    <property type="entry name" value="Fructose-1,6-Bisphosphatase, subunit A, domain 1"/>
    <property type="match status" value="1"/>
</dbReference>
<dbReference type="CDD" id="cd01639">
    <property type="entry name" value="IMPase"/>
    <property type="match status" value="1"/>
</dbReference>
<dbReference type="GO" id="GO:0008934">
    <property type="term" value="F:inositol monophosphate 1-phosphatase activity"/>
    <property type="evidence" value="ECO:0007669"/>
    <property type="project" value="InterPro"/>
</dbReference>
<evidence type="ECO:0000256" key="2">
    <source>
        <dbReference type="ARBA" id="ARBA00001946"/>
    </source>
</evidence>
<protein>
    <recommendedName>
        <fullName evidence="8">Inositol-1-monophosphatase</fullName>
        <ecNumber evidence="8">3.1.3.25</ecNumber>
    </recommendedName>
</protein>
<evidence type="ECO:0000256" key="3">
    <source>
        <dbReference type="ARBA" id="ARBA00009759"/>
    </source>
</evidence>
<feature type="binding site" evidence="7">
    <location>
        <position position="73"/>
    </location>
    <ligand>
        <name>Mg(2+)</name>
        <dbReference type="ChEBI" id="CHEBI:18420"/>
        <label>1</label>
        <note>catalytic</note>
    </ligand>
</feature>
<dbReference type="InterPro" id="IPR033942">
    <property type="entry name" value="IMPase"/>
</dbReference>
<accession>A0A482VD84</accession>
<dbReference type="GO" id="GO:0006021">
    <property type="term" value="P:inositol biosynthetic process"/>
    <property type="evidence" value="ECO:0007669"/>
    <property type="project" value="UniProtKB-UniPathway"/>
</dbReference>
<organism evidence="9 10">
    <name type="scientific">Asbolus verrucosus</name>
    <name type="common">Desert ironclad beetle</name>
    <dbReference type="NCBI Taxonomy" id="1661398"/>
    <lineage>
        <taxon>Eukaryota</taxon>
        <taxon>Metazoa</taxon>
        <taxon>Ecdysozoa</taxon>
        <taxon>Arthropoda</taxon>
        <taxon>Hexapoda</taxon>
        <taxon>Insecta</taxon>
        <taxon>Pterygota</taxon>
        <taxon>Neoptera</taxon>
        <taxon>Endopterygota</taxon>
        <taxon>Coleoptera</taxon>
        <taxon>Polyphaga</taxon>
        <taxon>Cucujiformia</taxon>
        <taxon>Tenebrionidae</taxon>
        <taxon>Pimeliinae</taxon>
        <taxon>Asbolus</taxon>
    </lineage>
</organism>
<dbReference type="InterPro" id="IPR020583">
    <property type="entry name" value="Inositol_monoP_metal-BS"/>
</dbReference>
<dbReference type="Pfam" id="PF00459">
    <property type="entry name" value="Inositol_P"/>
    <property type="match status" value="1"/>
</dbReference>